<reference evidence="1" key="1">
    <citation type="submission" date="2020-05" db="EMBL/GenBank/DDBJ databases">
        <authorList>
            <person name="Chiriac C."/>
            <person name="Salcher M."/>
            <person name="Ghai R."/>
            <person name="Kavagutti S V."/>
        </authorList>
    </citation>
    <scope>NUCLEOTIDE SEQUENCE</scope>
</reference>
<dbReference type="EMBL" id="CAEZVF010000054">
    <property type="protein sequence ID" value="CAB4619926.1"/>
    <property type="molecule type" value="Genomic_DNA"/>
</dbReference>
<protein>
    <submittedName>
        <fullName evidence="1">Unannotated protein</fullName>
    </submittedName>
</protein>
<evidence type="ECO:0000313" key="1">
    <source>
        <dbReference type="EMBL" id="CAB4619926.1"/>
    </source>
</evidence>
<sequence length="83" mass="9329">MPSRAWGFKSPLGHHDFQEPQLSNAKGLVTDDDIRDQALCIGRVLLQIKTVCFHHLDPRGNKIVHELFARVGLCIDLRNGAQL</sequence>
<proteinExistence type="predicted"/>
<accession>A0A6J6I3K4</accession>
<organism evidence="1">
    <name type="scientific">freshwater metagenome</name>
    <dbReference type="NCBI Taxonomy" id="449393"/>
    <lineage>
        <taxon>unclassified sequences</taxon>
        <taxon>metagenomes</taxon>
        <taxon>ecological metagenomes</taxon>
    </lineage>
</organism>
<dbReference type="AlphaFoldDB" id="A0A6J6I3K4"/>
<name>A0A6J6I3K4_9ZZZZ</name>
<gene>
    <name evidence="1" type="ORF">UFOPK1939_00488</name>
</gene>